<keyword evidence="1" id="KW-0472">Membrane</keyword>
<keyword evidence="1" id="KW-1133">Transmembrane helix</keyword>
<sequence length="61" mass="7221">MGSLIYLGIMIAFLFVVKAVLSRMEEMSEKRKKQAERRERVRNYQTIDYTGFNPITGKYEN</sequence>
<name>A0A6J5N1G1_9CAUD</name>
<protein>
    <submittedName>
        <fullName evidence="2">Uncharacterized protein</fullName>
    </submittedName>
</protein>
<keyword evidence="1" id="KW-0812">Transmembrane</keyword>
<dbReference type="EMBL" id="LR796578">
    <property type="protein sequence ID" value="CAB4152914.1"/>
    <property type="molecule type" value="Genomic_DNA"/>
</dbReference>
<gene>
    <name evidence="2" type="ORF">UFOVP603_32</name>
</gene>
<accession>A0A6J5N1G1</accession>
<evidence type="ECO:0000313" key="2">
    <source>
        <dbReference type="EMBL" id="CAB4152914.1"/>
    </source>
</evidence>
<organism evidence="2">
    <name type="scientific">uncultured Caudovirales phage</name>
    <dbReference type="NCBI Taxonomy" id="2100421"/>
    <lineage>
        <taxon>Viruses</taxon>
        <taxon>Duplodnaviria</taxon>
        <taxon>Heunggongvirae</taxon>
        <taxon>Uroviricota</taxon>
        <taxon>Caudoviricetes</taxon>
        <taxon>Peduoviridae</taxon>
        <taxon>Maltschvirus</taxon>
        <taxon>Maltschvirus maltsch</taxon>
    </lineage>
</organism>
<proteinExistence type="predicted"/>
<feature type="transmembrane region" description="Helical" evidence="1">
    <location>
        <begin position="6"/>
        <end position="24"/>
    </location>
</feature>
<reference evidence="2" key="1">
    <citation type="submission" date="2020-04" db="EMBL/GenBank/DDBJ databases">
        <authorList>
            <person name="Chiriac C."/>
            <person name="Salcher M."/>
            <person name="Ghai R."/>
            <person name="Kavagutti S V."/>
        </authorList>
    </citation>
    <scope>NUCLEOTIDE SEQUENCE</scope>
</reference>
<evidence type="ECO:0000256" key="1">
    <source>
        <dbReference type="SAM" id="Phobius"/>
    </source>
</evidence>